<protein>
    <submittedName>
        <fullName evidence="2">Uncharacterized protein</fullName>
    </submittedName>
</protein>
<dbReference type="RefSeq" id="WP_146450660.1">
    <property type="nucleotide sequence ID" value="NZ_SJPS01000003.1"/>
</dbReference>
<feature type="transmembrane region" description="Helical" evidence="1">
    <location>
        <begin position="254"/>
        <end position="273"/>
    </location>
</feature>
<feature type="transmembrane region" description="Helical" evidence="1">
    <location>
        <begin position="279"/>
        <end position="301"/>
    </location>
</feature>
<dbReference type="AlphaFoldDB" id="A0A5C6CRB3"/>
<keyword evidence="1" id="KW-0812">Transmembrane</keyword>
<feature type="transmembrane region" description="Helical" evidence="1">
    <location>
        <begin position="163"/>
        <end position="181"/>
    </location>
</feature>
<name>A0A5C6CRB3_9BACT</name>
<dbReference type="PANTHER" id="PTHR31061">
    <property type="entry name" value="LD22376P"/>
    <property type="match status" value="1"/>
</dbReference>
<dbReference type="EMBL" id="SJPS01000003">
    <property type="protein sequence ID" value="TWU27453.1"/>
    <property type="molecule type" value="Genomic_DNA"/>
</dbReference>
<feature type="transmembrane region" description="Helical" evidence="1">
    <location>
        <begin position="20"/>
        <end position="37"/>
    </location>
</feature>
<comment type="caution">
    <text evidence="2">The sequence shown here is derived from an EMBL/GenBank/DDBJ whole genome shotgun (WGS) entry which is preliminary data.</text>
</comment>
<dbReference type="OrthoDB" id="9788724at2"/>
<gene>
    <name evidence="2" type="ORF">Pla144_22260</name>
</gene>
<feature type="transmembrane region" description="Helical" evidence="1">
    <location>
        <begin position="101"/>
        <end position="123"/>
    </location>
</feature>
<reference evidence="2 3" key="1">
    <citation type="submission" date="2019-02" db="EMBL/GenBank/DDBJ databases">
        <title>Deep-cultivation of Planctomycetes and their phenomic and genomic characterization uncovers novel biology.</title>
        <authorList>
            <person name="Wiegand S."/>
            <person name="Jogler M."/>
            <person name="Boedeker C."/>
            <person name="Pinto D."/>
            <person name="Vollmers J."/>
            <person name="Rivas-Marin E."/>
            <person name="Kohn T."/>
            <person name="Peeters S.H."/>
            <person name="Heuer A."/>
            <person name="Rast P."/>
            <person name="Oberbeckmann S."/>
            <person name="Bunk B."/>
            <person name="Jeske O."/>
            <person name="Meyerdierks A."/>
            <person name="Storesund J.E."/>
            <person name="Kallscheuer N."/>
            <person name="Luecker S."/>
            <person name="Lage O.M."/>
            <person name="Pohl T."/>
            <person name="Merkel B.J."/>
            <person name="Hornburger P."/>
            <person name="Mueller R.-W."/>
            <person name="Bruemmer F."/>
            <person name="Labrenz M."/>
            <person name="Spormann A.M."/>
            <person name="Op Den Camp H."/>
            <person name="Overmann J."/>
            <person name="Amann R."/>
            <person name="Jetten M.S.M."/>
            <person name="Mascher T."/>
            <person name="Medema M.H."/>
            <person name="Devos D.P."/>
            <person name="Kaster A.-K."/>
            <person name="Ovreas L."/>
            <person name="Rohde M."/>
            <person name="Galperin M.Y."/>
            <person name="Jogler C."/>
        </authorList>
    </citation>
    <scope>NUCLEOTIDE SEQUENCE [LARGE SCALE GENOMIC DNA]</scope>
    <source>
        <strain evidence="2 3">Pla144</strain>
    </source>
</reference>
<feature type="transmembrane region" description="Helical" evidence="1">
    <location>
        <begin position="313"/>
        <end position="336"/>
    </location>
</feature>
<accession>A0A5C6CRB3</accession>
<proteinExistence type="predicted"/>
<organism evidence="2 3">
    <name type="scientific">Bythopirellula polymerisocia</name>
    <dbReference type="NCBI Taxonomy" id="2528003"/>
    <lineage>
        <taxon>Bacteria</taxon>
        <taxon>Pseudomonadati</taxon>
        <taxon>Planctomycetota</taxon>
        <taxon>Planctomycetia</taxon>
        <taxon>Pirellulales</taxon>
        <taxon>Lacipirellulaceae</taxon>
        <taxon>Bythopirellula</taxon>
    </lineage>
</organism>
<keyword evidence="1" id="KW-0472">Membrane</keyword>
<evidence type="ECO:0000256" key="1">
    <source>
        <dbReference type="SAM" id="Phobius"/>
    </source>
</evidence>
<evidence type="ECO:0000313" key="2">
    <source>
        <dbReference type="EMBL" id="TWU27453.1"/>
    </source>
</evidence>
<keyword evidence="1" id="KW-1133">Transmembrane helix</keyword>
<feature type="transmembrane region" description="Helical" evidence="1">
    <location>
        <begin position="138"/>
        <end position="156"/>
    </location>
</feature>
<dbReference type="PANTHER" id="PTHR31061:SF24">
    <property type="entry name" value="LD22376P"/>
    <property type="match status" value="1"/>
</dbReference>
<feature type="transmembrane region" description="Helical" evidence="1">
    <location>
        <begin position="222"/>
        <end position="242"/>
    </location>
</feature>
<keyword evidence="3" id="KW-1185">Reference proteome</keyword>
<dbReference type="Proteomes" id="UP000318437">
    <property type="component" value="Unassembled WGS sequence"/>
</dbReference>
<evidence type="ECO:0000313" key="3">
    <source>
        <dbReference type="Proteomes" id="UP000318437"/>
    </source>
</evidence>
<feature type="transmembrane region" description="Helical" evidence="1">
    <location>
        <begin position="367"/>
        <end position="386"/>
    </location>
</feature>
<sequence>MADPIATILPHNTSSSPARLLALDVFRGFTILGMILVNNPGDWGHLYWPLGHADWHGWTPTDLVFPFFLFIVGTALAYSLRKYRTGTEISSAVYWRILRRTAVLILLGLLLNRSSAVFSFLLGNADKVDLSNWRFPGVLQRIGLVYFATSMIVLHLGVRAQAVLAVALLLGYWALLAWLPSGDYQANLSTEGNVVRVVDRAVLGESHMWTQAKTEKTDPEGLLSTLPAIVTALLGYWAGLLIQRKGATVNTVGWLATAGVVCIGLGLLWGSAFPINKKIWTSSFVVLTAGWALVFLAGSLLKFDVWGWRRIGRAFEVVGVNAILVFVASGLSSVLLSVTHVGDQSTKQWLYETLFTSWINTPELSSLAYAITTVAFWWFAMWLLSLRGWTVRV</sequence>
<feature type="transmembrane region" description="Helical" evidence="1">
    <location>
        <begin position="57"/>
        <end position="80"/>
    </location>
</feature>